<proteinExistence type="inferred from homology"/>
<evidence type="ECO:0000259" key="15">
    <source>
        <dbReference type="Pfam" id="PF10613"/>
    </source>
</evidence>
<protein>
    <submittedName>
        <fullName evidence="16">Uncharacterized protein</fullName>
    </submittedName>
</protein>
<feature type="non-terminal residue" evidence="16">
    <location>
        <position position="1"/>
    </location>
</feature>
<evidence type="ECO:0000313" key="16">
    <source>
        <dbReference type="EMBL" id="KAK8750885.1"/>
    </source>
</evidence>
<dbReference type="SUPFAM" id="SSF53850">
    <property type="entry name" value="Periplasmic binding protein-like II"/>
    <property type="match status" value="1"/>
</dbReference>
<keyword evidence="4" id="KW-1003">Cell membrane</keyword>
<keyword evidence="9" id="KW-0675">Receptor</keyword>
<keyword evidence="8 13" id="KW-0472">Membrane</keyword>
<evidence type="ECO:0000256" key="12">
    <source>
        <dbReference type="ARBA" id="ARBA00023303"/>
    </source>
</evidence>
<dbReference type="InterPro" id="IPR052192">
    <property type="entry name" value="Insect_Ionotropic_Sensory_Rcpt"/>
</dbReference>
<dbReference type="GO" id="GO:0015276">
    <property type="term" value="F:ligand-gated monoatomic ion channel activity"/>
    <property type="evidence" value="ECO:0007669"/>
    <property type="project" value="InterPro"/>
</dbReference>
<dbReference type="Gene3D" id="1.10.287.70">
    <property type="match status" value="1"/>
</dbReference>
<dbReference type="Pfam" id="PF00060">
    <property type="entry name" value="Lig_chan"/>
    <property type="match status" value="1"/>
</dbReference>
<accession>A0AAW0Y251</accession>
<keyword evidence="5 13" id="KW-0812">Transmembrane</keyword>
<evidence type="ECO:0000256" key="4">
    <source>
        <dbReference type="ARBA" id="ARBA00022475"/>
    </source>
</evidence>
<evidence type="ECO:0000256" key="8">
    <source>
        <dbReference type="ARBA" id="ARBA00023136"/>
    </source>
</evidence>
<evidence type="ECO:0000256" key="10">
    <source>
        <dbReference type="ARBA" id="ARBA00023180"/>
    </source>
</evidence>
<dbReference type="Gene3D" id="3.40.190.10">
    <property type="entry name" value="Periplasmic binding protein-like II"/>
    <property type="match status" value="1"/>
</dbReference>
<keyword evidence="6 13" id="KW-1133">Transmembrane helix</keyword>
<dbReference type="EMBL" id="JARKIK010000007">
    <property type="protein sequence ID" value="KAK8750885.1"/>
    <property type="molecule type" value="Genomic_DNA"/>
</dbReference>
<dbReference type="PANTHER" id="PTHR42643:SF24">
    <property type="entry name" value="IONOTROPIC RECEPTOR 60A"/>
    <property type="match status" value="1"/>
</dbReference>
<evidence type="ECO:0000256" key="9">
    <source>
        <dbReference type="ARBA" id="ARBA00023170"/>
    </source>
</evidence>
<sequence>QRFYLPPLTSLHGTVLKVVTFKWEPNVFYLPGKEGKIVSPYGVDIDVVTSLAHFYNFSVLFLEPPPGELWGEDVGGGHWSGMLGQLQRGEAHLGVASIYVSADRASAVDFTTPYDSRMSCFMARREQPLPRWYALTYPFSAHVWFTVMAGFLLAGLLLCLVARTSGYRNGEILHLQQVGYCYMYTFGLHIQRALPSLPRSSPTRILLGALWLYALILTLAYCTNLTAYLIVAKTPASMDTVRQLKASGVDVAGLGYFYKNALSSSTDPDLRSLAKNYEPHQSVESIFPRVLQGRSVFLQNRAFIEFISLARFTRRGVTSMRIMKECFAPYSVAAAVQRHSPLKTRFDRVIGWLQHSGLVRQFFLNSLRLAASTQEYRQTKEGIKTAVADTPGEGHGEATPLTIDHLQGIFFIVALGWFSSLLVFSLELKLSYRA</sequence>
<dbReference type="AlphaFoldDB" id="A0AAW0Y251"/>
<evidence type="ECO:0000256" key="5">
    <source>
        <dbReference type="ARBA" id="ARBA00022692"/>
    </source>
</evidence>
<evidence type="ECO:0000256" key="7">
    <source>
        <dbReference type="ARBA" id="ARBA00023065"/>
    </source>
</evidence>
<evidence type="ECO:0000256" key="2">
    <source>
        <dbReference type="ARBA" id="ARBA00008685"/>
    </source>
</evidence>
<feature type="transmembrane region" description="Helical" evidence="13">
    <location>
        <begin position="408"/>
        <end position="426"/>
    </location>
</feature>
<keyword evidence="12" id="KW-0407">Ion channel</keyword>
<keyword evidence="3" id="KW-0813">Transport</keyword>
<keyword evidence="7" id="KW-0406">Ion transport</keyword>
<evidence type="ECO:0000256" key="1">
    <source>
        <dbReference type="ARBA" id="ARBA00004651"/>
    </source>
</evidence>
<feature type="domain" description="Ionotropic glutamate receptor L-glutamate and glycine-binding" evidence="15">
    <location>
        <begin position="16"/>
        <end position="122"/>
    </location>
</feature>
<comment type="caution">
    <text evidence="16">The sequence shown here is derived from an EMBL/GenBank/DDBJ whole genome shotgun (WGS) entry which is preliminary data.</text>
</comment>
<evidence type="ECO:0000256" key="6">
    <source>
        <dbReference type="ARBA" id="ARBA00022989"/>
    </source>
</evidence>
<dbReference type="GO" id="GO:0050906">
    <property type="term" value="P:detection of stimulus involved in sensory perception"/>
    <property type="evidence" value="ECO:0007669"/>
    <property type="project" value="UniProtKB-ARBA"/>
</dbReference>
<comment type="similarity">
    <text evidence="2">Belongs to the glutamate-gated ion channel (TC 1.A.10.1) family.</text>
</comment>
<keyword evidence="11" id="KW-1071">Ligand-gated ion channel</keyword>
<name>A0AAW0Y251_CHEQU</name>
<dbReference type="PANTHER" id="PTHR42643">
    <property type="entry name" value="IONOTROPIC RECEPTOR 20A-RELATED"/>
    <property type="match status" value="1"/>
</dbReference>
<reference evidence="16 17" key="1">
    <citation type="journal article" date="2024" name="BMC Genomics">
        <title>Genome assembly of redclaw crayfish (Cherax quadricarinatus) provides insights into its immune adaptation and hypoxia tolerance.</title>
        <authorList>
            <person name="Liu Z."/>
            <person name="Zheng J."/>
            <person name="Li H."/>
            <person name="Fang K."/>
            <person name="Wang S."/>
            <person name="He J."/>
            <person name="Zhou D."/>
            <person name="Weng S."/>
            <person name="Chi M."/>
            <person name="Gu Z."/>
            <person name="He J."/>
            <person name="Li F."/>
            <person name="Wang M."/>
        </authorList>
    </citation>
    <scope>NUCLEOTIDE SEQUENCE [LARGE SCALE GENOMIC DNA]</scope>
    <source>
        <strain evidence="16">ZL_2023a</strain>
    </source>
</reference>
<dbReference type="InterPro" id="IPR001320">
    <property type="entry name" value="Iontro_rcpt_C"/>
</dbReference>
<evidence type="ECO:0000256" key="13">
    <source>
        <dbReference type="SAM" id="Phobius"/>
    </source>
</evidence>
<keyword evidence="17" id="KW-1185">Reference proteome</keyword>
<evidence type="ECO:0000313" key="17">
    <source>
        <dbReference type="Proteomes" id="UP001445076"/>
    </source>
</evidence>
<gene>
    <name evidence="16" type="ORF">OTU49_015041</name>
</gene>
<evidence type="ECO:0000259" key="14">
    <source>
        <dbReference type="Pfam" id="PF00060"/>
    </source>
</evidence>
<dbReference type="Proteomes" id="UP001445076">
    <property type="component" value="Unassembled WGS sequence"/>
</dbReference>
<dbReference type="InterPro" id="IPR019594">
    <property type="entry name" value="Glu/Gly-bd"/>
</dbReference>
<evidence type="ECO:0000256" key="3">
    <source>
        <dbReference type="ARBA" id="ARBA00022448"/>
    </source>
</evidence>
<dbReference type="Pfam" id="PF10613">
    <property type="entry name" value="Lig_chan-Glu_bd"/>
    <property type="match status" value="1"/>
</dbReference>
<comment type="subcellular location">
    <subcellularLocation>
        <location evidence="1">Cell membrane</location>
        <topology evidence="1">Multi-pass membrane protein</topology>
    </subcellularLocation>
</comment>
<keyword evidence="10" id="KW-0325">Glycoprotein</keyword>
<evidence type="ECO:0000256" key="11">
    <source>
        <dbReference type="ARBA" id="ARBA00023286"/>
    </source>
</evidence>
<feature type="domain" description="Ionotropic glutamate receptor C-terminal" evidence="14">
    <location>
        <begin position="141"/>
        <end position="416"/>
    </location>
</feature>
<feature type="transmembrane region" description="Helical" evidence="13">
    <location>
        <begin position="139"/>
        <end position="160"/>
    </location>
</feature>
<dbReference type="GO" id="GO:0005886">
    <property type="term" value="C:plasma membrane"/>
    <property type="evidence" value="ECO:0007669"/>
    <property type="project" value="UniProtKB-SubCell"/>
</dbReference>
<organism evidence="16 17">
    <name type="scientific">Cherax quadricarinatus</name>
    <name type="common">Australian red claw crayfish</name>
    <dbReference type="NCBI Taxonomy" id="27406"/>
    <lineage>
        <taxon>Eukaryota</taxon>
        <taxon>Metazoa</taxon>
        <taxon>Ecdysozoa</taxon>
        <taxon>Arthropoda</taxon>
        <taxon>Crustacea</taxon>
        <taxon>Multicrustacea</taxon>
        <taxon>Malacostraca</taxon>
        <taxon>Eumalacostraca</taxon>
        <taxon>Eucarida</taxon>
        <taxon>Decapoda</taxon>
        <taxon>Pleocyemata</taxon>
        <taxon>Astacidea</taxon>
        <taxon>Parastacoidea</taxon>
        <taxon>Parastacidae</taxon>
        <taxon>Cherax</taxon>
    </lineage>
</organism>
<feature type="transmembrane region" description="Helical" evidence="13">
    <location>
        <begin position="210"/>
        <end position="232"/>
    </location>
</feature>